<sequence length="433" mass="47711">MNTPTLDRRHFLQLAAGAGALALLPGCSKNPVTGRRELMLMSTDQEVAIDRENAPHQISADYGLVQDTALADYVASVGSAMTPHTHRPNMPYSFNCLGATYINAYAFPGGTIGITRGILLTMESEAELAALIGHELGHVTARHTSQRMSRGMLTSLAVAGAAVAIQDDRYRGVAAGLGAIGAGVLLASYSRDQEREADSLGLEYSVKGQYSPQGFVDLMSMLNDLSGSRETNRVEMLFSTHPMSKERYETALRDVERGRYDKTKPIHRERYMDSTASLRRMRDAIEATQHGDREMAAGNPASAQEYYRKALHMAPDDYPVHLMMARCQLAQEKPAEAAAYARTARDIYPGEAQAHHILGFASLQQNQHTVALESFTAYEKRLPGNPNTVFFIGYSHEGLGNRQNAAERYQAFLQQVQEGPYADHARQRLAQWS</sequence>
<dbReference type="InterPro" id="IPR051156">
    <property type="entry name" value="Mito/Outer_Membr_Metalloprot"/>
</dbReference>
<dbReference type="InterPro" id="IPR001915">
    <property type="entry name" value="Peptidase_M48"/>
</dbReference>
<keyword evidence="3 6" id="KW-0378">Hydrolase</keyword>
<keyword evidence="5 6" id="KW-0482">Metalloprotease</keyword>
<dbReference type="GO" id="GO:0051603">
    <property type="term" value="P:proteolysis involved in protein catabolic process"/>
    <property type="evidence" value="ECO:0007669"/>
    <property type="project" value="TreeGrafter"/>
</dbReference>
<gene>
    <name evidence="8" type="ORF">HNR37_001208</name>
</gene>
<dbReference type="InterPro" id="IPR006311">
    <property type="entry name" value="TAT_signal"/>
</dbReference>
<comment type="caution">
    <text evidence="8">The sequence shown here is derived from an EMBL/GenBank/DDBJ whole genome shotgun (WGS) entry which is preliminary data.</text>
</comment>
<protein>
    <submittedName>
        <fullName evidence="8">Putative Zn-dependent protease</fullName>
    </submittedName>
</protein>
<evidence type="ECO:0000256" key="4">
    <source>
        <dbReference type="ARBA" id="ARBA00022833"/>
    </source>
</evidence>
<keyword evidence="2" id="KW-0479">Metal-binding</keyword>
<proteinExistence type="inferred from homology"/>
<comment type="cofactor">
    <cofactor evidence="6">
        <name>Zn(2+)</name>
        <dbReference type="ChEBI" id="CHEBI:29105"/>
    </cofactor>
    <text evidence="6">Binds 1 zinc ion per subunit.</text>
</comment>
<reference evidence="8 9" key="1">
    <citation type="submission" date="2020-08" db="EMBL/GenBank/DDBJ databases">
        <title>Genomic Encyclopedia of Type Strains, Phase IV (KMG-IV): sequencing the most valuable type-strain genomes for metagenomic binning, comparative biology and taxonomic classification.</title>
        <authorList>
            <person name="Goeker M."/>
        </authorList>
    </citation>
    <scope>NUCLEOTIDE SEQUENCE [LARGE SCALE GENOMIC DNA]</scope>
    <source>
        <strain evidence="8 9">DSM 22071</strain>
    </source>
</reference>
<dbReference type="InterPro" id="IPR011990">
    <property type="entry name" value="TPR-like_helical_dom_sf"/>
</dbReference>
<feature type="domain" description="Peptidase M48" evidence="7">
    <location>
        <begin position="72"/>
        <end position="251"/>
    </location>
</feature>
<dbReference type="Pfam" id="PF01435">
    <property type="entry name" value="Peptidase_M48"/>
    <property type="match status" value="1"/>
</dbReference>
<dbReference type="PANTHER" id="PTHR22726:SF1">
    <property type="entry name" value="METALLOENDOPEPTIDASE OMA1, MITOCHONDRIAL"/>
    <property type="match status" value="1"/>
</dbReference>
<dbReference type="EMBL" id="JACHID010000006">
    <property type="protein sequence ID" value="MBB5021894.1"/>
    <property type="molecule type" value="Genomic_DNA"/>
</dbReference>
<evidence type="ECO:0000313" key="8">
    <source>
        <dbReference type="EMBL" id="MBB5021894.1"/>
    </source>
</evidence>
<evidence type="ECO:0000256" key="1">
    <source>
        <dbReference type="ARBA" id="ARBA00022670"/>
    </source>
</evidence>
<evidence type="ECO:0000256" key="6">
    <source>
        <dbReference type="RuleBase" id="RU003983"/>
    </source>
</evidence>
<dbReference type="Proteomes" id="UP000528322">
    <property type="component" value="Unassembled WGS sequence"/>
</dbReference>
<evidence type="ECO:0000256" key="3">
    <source>
        <dbReference type="ARBA" id="ARBA00022801"/>
    </source>
</evidence>
<evidence type="ECO:0000259" key="7">
    <source>
        <dbReference type="Pfam" id="PF01435"/>
    </source>
</evidence>
<keyword evidence="4 6" id="KW-0862">Zinc</keyword>
<dbReference type="GO" id="GO:0016020">
    <property type="term" value="C:membrane"/>
    <property type="evidence" value="ECO:0007669"/>
    <property type="project" value="TreeGrafter"/>
</dbReference>
<keyword evidence="1 6" id="KW-0645">Protease</keyword>
<organism evidence="8 9">
    <name type="scientific">Desulfurispira natronophila</name>
    <dbReference type="NCBI Taxonomy" id="682562"/>
    <lineage>
        <taxon>Bacteria</taxon>
        <taxon>Pseudomonadati</taxon>
        <taxon>Chrysiogenota</taxon>
        <taxon>Chrysiogenia</taxon>
        <taxon>Chrysiogenales</taxon>
        <taxon>Chrysiogenaceae</taxon>
        <taxon>Desulfurispira</taxon>
    </lineage>
</organism>
<keyword evidence="9" id="KW-1185">Reference proteome</keyword>
<dbReference type="Gene3D" id="1.25.40.10">
    <property type="entry name" value="Tetratricopeptide repeat domain"/>
    <property type="match status" value="1"/>
</dbReference>
<dbReference type="GO" id="GO:0004222">
    <property type="term" value="F:metalloendopeptidase activity"/>
    <property type="evidence" value="ECO:0007669"/>
    <property type="project" value="InterPro"/>
</dbReference>
<dbReference type="RefSeq" id="WP_343067198.1">
    <property type="nucleotide sequence ID" value="NZ_JACHID010000006.1"/>
</dbReference>
<dbReference type="PROSITE" id="PS51318">
    <property type="entry name" value="TAT"/>
    <property type="match status" value="1"/>
</dbReference>
<dbReference type="Pfam" id="PF14559">
    <property type="entry name" value="TPR_19"/>
    <property type="match status" value="1"/>
</dbReference>
<dbReference type="GO" id="GO:0046872">
    <property type="term" value="F:metal ion binding"/>
    <property type="evidence" value="ECO:0007669"/>
    <property type="project" value="UniProtKB-KW"/>
</dbReference>
<accession>A0A7W7Y4Q3</accession>
<dbReference type="AlphaFoldDB" id="A0A7W7Y4Q3"/>
<evidence type="ECO:0000313" key="9">
    <source>
        <dbReference type="Proteomes" id="UP000528322"/>
    </source>
</evidence>
<dbReference type="SUPFAM" id="SSF48452">
    <property type="entry name" value="TPR-like"/>
    <property type="match status" value="1"/>
</dbReference>
<evidence type="ECO:0000256" key="2">
    <source>
        <dbReference type="ARBA" id="ARBA00022723"/>
    </source>
</evidence>
<dbReference type="Gene3D" id="3.30.2010.10">
    <property type="entry name" value="Metalloproteases ('zincins'), catalytic domain"/>
    <property type="match status" value="1"/>
</dbReference>
<dbReference type="PANTHER" id="PTHR22726">
    <property type="entry name" value="METALLOENDOPEPTIDASE OMA1"/>
    <property type="match status" value="1"/>
</dbReference>
<comment type="similarity">
    <text evidence="6">Belongs to the peptidase M48 family.</text>
</comment>
<name>A0A7W7Y4Q3_9BACT</name>
<evidence type="ECO:0000256" key="5">
    <source>
        <dbReference type="ARBA" id="ARBA00023049"/>
    </source>
</evidence>